<dbReference type="InterPro" id="IPR032675">
    <property type="entry name" value="LRR_dom_sf"/>
</dbReference>
<evidence type="ECO:0000259" key="1">
    <source>
        <dbReference type="PROSITE" id="PS50181"/>
    </source>
</evidence>
<feature type="domain" description="F-box" evidence="1">
    <location>
        <begin position="1"/>
        <end position="47"/>
    </location>
</feature>
<dbReference type="InterPro" id="IPR001810">
    <property type="entry name" value="F-box_dom"/>
</dbReference>
<dbReference type="Pfam" id="PF12937">
    <property type="entry name" value="F-box-like"/>
    <property type="match status" value="1"/>
</dbReference>
<dbReference type="Proteomes" id="UP000800200">
    <property type="component" value="Unassembled WGS sequence"/>
</dbReference>
<dbReference type="EMBL" id="ML994634">
    <property type="protein sequence ID" value="KAF2185393.1"/>
    <property type="molecule type" value="Genomic_DNA"/>
</dbReference>
<dbReference type="Gene3D" id="3.80.10.10">
    <property type="entry name" value="Ribonuclease Inhibitor"/>
    <property type="match status" value="1"/>
</dbReference>
<proteinExistence type="predicted"/>
<dbReference type="InterPro" id="IPR036047">
    <property type="entry name" value="F-box-like_dom_sf"/>
</dbReference>
<sequence length="546" mass="63548">MTLLSDLPYEILLYLFDYLPVRSDLSHCRETCKRLADVITPLLFRELRVPIRNRTKIGRLMYTLGLPINHFRHTRSIVFIDEPTTRPSLPQFSVFEFKTSSRCPLDDIETKDFSDTEVRLMAWVIIMMLPVHSLYTVRFISYYTHSILNYDFFRALEYTQNQLAHLHSTLPCTMGVVVLPWVLKTLEVEILDRSQLHGLLMDNLWSGELSMLRRLSISARRGQTLTWHWPKKDYNKARPGKPAAALRELKIMRISLGQESLSWWSSLTHIQMLEYLDVRFCPQVCEFLTLLGISDIPHALSLRTLSVEIEENRYHDDLDSCIQPVFERCPLLCTVHVGWPRYREHGLQSLIHPAKKMLWGQRLTTLSLHLTGRHFVPQHTVSNHYLADLLGSYPQMEYLGLQIPEYLLDDDPYAHSQLSHFLSILGSHSNLRVLHLRQPQQRSAGQKSQREIYWEVQNLANRAFNYILRLFPRSKLNVLVVGLSWDDTLNARAWGTRNLRQCCFVRAQQTTLLGHCFGMGAYVPVSELRESDLGVAEFLDCEPVLY</sequence>
<evidence type="ECO:0000313" key="2">
    <source>
        <dbReference type="EMBL" id="KAF2185393.1"/>
    </source>
</evidence>
<protein>
    <recommendedName>
        <fullName evidence="1">F-box domain-containing protein</fullName>
    </recommendedName>
</protein>
<dbReference type="PROSITE" id="PS50181">
    <property type="entry name" value="FBOX"/>
    <property type="match status" value="1"/>
</dbReference>
<organism evidence="2 3">
    <name type="scientific">Zopfia rhizophila CBS 207.26</name>
    <dbReference type="NCBI Taxonomy" id="1314779"/>
    <lineage>
        <taxon>Eukaryota</taxon>
        <taxon>Fungi</taxon>
        <taxon>Dikarya</taxon>
        <taxon>Ascomycota</taxon>
        <taxon>Pezizomycotina</taxon>
        <taxon>Dothideomycetes</taxon>
        <taxon>Dothideomycetes incertae sedis</taxon>
        <taxon>Zopfiaceae</taxon>
        <taxon>Zopfia</taxon>
    </lineage>
</organism>
<keyword evidence="3" id="KW-1185">Reference proteome</keyword>
<dbReference type="AlphaFoldDB" id="A0A6A6E2G2"/>
<accession>A0A6A6E2G2</accession>
<name>A0A6A6E2G2_9PEZI</name>
<dbReference type="SUPFAM" id="SSF81383">
    <property type="entry name" value="F-box domain"/>
    <property type="match status" value="1"/>
</dbReference>
<dbReference type="Gene3D" id="1.20.1280.50">
    <property type="match status" value="1"/>
</dbReference>
<dbReference type="SUPFAM" id="SSF52047">
    <property type="entry name" value="RNI-like"/>
    <property type="match status" value="1"/>
</dbReference>
<gene>
    <name evidence="2" type="ORF">K469DRAFT_166983</name>
</gene>
<dbReference type="CDD" id="cd09917">
    <property type="entry name" value="F-box_SF"/>
    <property type="match status" value="1"/>
</dbReference>
<evidence type="ECO:0000313" key="3">
    <source>
        <dbReference type="Proteomes" id="UP000800200"/>
    </source>
</evidence>
<reference evidence="2" key="1">
    <citation type="journal article" date="2020" name="Stud. Mycol.">
        <title>101 Dothideomycetes genomes: a test case for predicting lifestyles and emergence of pathogens.</title>
        <authorList>
            <person name="Haridas S."/>
            <person name="Albert R."/>
            <person name="Binder M."/>
            <person name="Bloem J."/>
            <person name="Labutti K."/>
            <person name="Salamov A."/>
            <person name="Andreopoulos B."/>
            <person name="Baker S."/>
            <person name="Barry K."/>
            <person name="Bills G."/>
            <person name="Bluhm B."/>
            <person name="Cannon C."/>
            <person name="Castanera R."/>
            <person name="Culley D."/>
            <person name="Daum C."/>
            <person name="Ezra D."/>
            <person name="Gonzalez J."/>
            <person name="Henrissat B."/>
            <person name="Kuo A."/>
            <person name="Liang C."/>
            <person name="Lipzen A."/>
            <person name="Lutzoni F."/>
            <person name="Magnuson J."/>
            <person name="Mondo S."/>
            <person name="Nolan M."/>
            <person name="Ohm R."/>
            <person name="Pangilinan J."/>
            <person name="Park H.-J."/>
            <person name="Ramirez L."/>
            <person name="Alfaro M."/>
            <person name="Sun H."/>
            <person name="Tritt A."/>
            <person name="Yoshinaga Y."/>
            <person name="Zwiers L.-H."/>
            <person name="Turgeon B."/>
            <person name="Goodwin S."/>
            <person name="Spatafora J."/>
            <person name="Crous P."/>
            <person name="Grigoriev I."/>
        </authorList>
    </citation>
    <scope>NUCLEOTIDE SEQUENCE</scope>
    <source>
        <strain evidence="2">CBS 207.26</strain>
    </source>
</reference>